<gene>
    <name evidence="13" type="ORF">SPPG_00218</name>
</gene>
<dbReference type="GO" id="GO:0005739">
    <property type="term" value="C:mitochondrion"/>
    <property type="evidence" value="ECO:0007669"/>
    <property type="project" value="TreeGrafter"/>
</dbReference>
<evidence type="ECO:0000256" key="3">
    <source>
        <dbReference type="ARBA" id="ARBA00022741"/>
    </source>
</evidence>
<feature type="domain" description="Tyrosine--tRNA ligase SYY-like C-terminal" evidence="12">
    <location>
        <begin position="271"/>
        <end position="333"/>
    </location>
</feature>
<evidence type="ECO:0000256" key="5">
    <source>
        <dbReference type="ARBA" id="ARBA00022884"/>
    </source>
</evidence>
<protein>
    <recommendedName>
        <fullName evidence="1 11">Tyrosine--tRNA ligase</fullName>
        <ecNumber evidence="1 11">6.1.1.1</ecNumber>
    </recommendedName>
    <alternativeName>
        <fullName evidence="8 11">Tyrosyl-tRNA synthetase</fullName>
    </alternativeName>
</protein>
<dbReference type="RefSeq" id="XP_016612529.1">
    <property type="nucleotide sequence ID" value="XM_016748550.1"/>
</dbReference>
<evidence type="ECO:0000256" key="9">
    <source>
        <dbReference type="ARBA" id="ARBA00048248"/>
    </source>
</evidence>
<evidence type="ECO:0000256" key="8">
    <source>
        <dbReference type="ARBA" id="ARBA00033323"/>
    </source>
</evidence>
<dbReference type="InterPro" id="IPR014729">
    <property type="entry name" value="Rossmann-like_a/b/a_fold"/>
</dbReference>
<dbReference type="EMBL" id="KQ257450">
    <property type="protein sequence ID" value="KND04490.1"/>
    <property type="molecule type" value="Genomic_DNA"/>
</dbReference>
<dbReference type="SUPFAM" id="SSF52374">
    <property type="entry name" value="Nucleotidylyl transferase"/>
    <property type="match status" value="1"/>
</dbReference>
<dbReference type="OrthoDB" id="337870at2759"/>
<evidence type="ECO:0000256" key="6">
    <source>
        <dbReference type="ARBA" id="ARBA00022917"/>
    </source>
</evidence>
<dbReference type="Proteomes" id="UP000053201">
    <property type="component" value="Unassembled WGS sequence"/>
</dbReference>
<dbReference type="GeneID" id="27683962"/>
<accession>A0A0L0HUB1</accession>
<evidence type="ECO:0000259" key="12">
    <source>
        <dbReference type="Pfam" id="PF22421"/>
    </source>
</evidence>
<dbReference type="AlphaFoldDB" id="A0A0L0HUB1"/>
<dbReference type="Gene3D" id="3.40.50.620">
    <property type="entry name" value="HUPs"/>
    <property type="match status" value="1"/>
</dbReference>
<dbReference type="EC" id="6.1.1.1" evidence="1 11"/>
<organism evidence="13 14">
    <name type="scientific">Spizellomyces punctatus (strain DAOM BR117)</name>
    <dbReference type="NCBI Taxonomy" id="645134"/>
    <lineage>
        <taxon>Eukaryota</taxon>
        <taxon>Fungi</taxon>
        <taxon>Fungi incertae sedis</taxon>
        <taxon>Chytridiomycota</taxon>
        <taxon>Chytridiomycota incertae sedis</taxon>
        <taxon>Chytridiomycetes</taxon>
        <taxon>Spizellomycetales</taxon>
        <taxon>Spizellomycetaceae</taxon>
        <taxon>Spizellomyces</taxon>
    </lineage>
</organism>
<evidence type="ECO:0000256" key="7">
    <source>
        <dbReference type="ARBA" id="ARBA00023146"/>
    </source>
</evidence>
<keyword evidence="7 11" id="KW-0030">Aminoacyl-tRNA synthetase</keyword>
<dbReference type="NCBIfam" id="TIGR00234">
    <property type="entry name" value="tyrS"/>
    <property type="match status" value="1"/>
</dbReference>
<dbReference type="Pfam" id="PF22421">
    <property type="entry name" value="SYY_C-terminal"/>
    <property type="match status" value="1"/>
</dbReference>
<keyword evidence="3 11" id="KW-0547">Nucleotide-binding</keyword>
<sequence length="338" mass="37826">MEKRGAHGVAESEIQPVKVLNNFDWFKDIGVLEFLSDVGRLARVSIMLSRESVRSRLDSPEGISFTEFSYQLLQAYDFYYLFSRERCRVQIGGSDQWGNIMAGMDIIKRKTGRPETQAAVDSDLEREPAAFGLTIPLVTTATGEKFGKSAGNAVWLDENLVSHYDFYQFFRRTPDSEVQKYLRYFTFLPEEDIEKLMVQHTVTPEKHIPQRTLAREVTELVHGDDAAHKAQIMAEVLFDGNLAETRGVDILAAFSGDDRLAELRRTAVIGTDIVQVALACGAVKSKSAGRKLLASGGLYLNNMKVNPSGKVIEEEDMLDGVVFLIRTGKSNHRVVKLV</sequence>
<dbReference type="eggNOG" id="KOG2623">
    <property type="taxonomic scope" value="Eukaryota"/>
</dbReference>
<dbReference type="Gene3D" id="1.10.240.10">
    <property type="entry name" value="Tyrosyl-Transfer RNA Synthetase"/>
    <property type="match status" value="1"/>
</dbReference>
<keyword evidence="2 11" id="KW-0436">Ligase</keyword>
<dbReference type="SUPFAM" id="SSF55174">
    <property type="entry name" value="Alpha-L RNA-binding motif"/>
    <property type="match status" value="1"/>
</dbReference>
<dbReference type="VEuPathDB" id="FungiDB:SPPG_00218"/>
<proteinExistence type="inferred from homology"/>
<dbReference type="Gene3D" id="3.10.290.10">
    <property type="entry name" value="RNA-binding S4 domain"/>
    <property type="match status" value="1"/>
</dbReference>
<dbReference type="InterPro" id="IPR024088">
    <property type="entry name" value="Tyr-tRNA-ligase_bac-type"/>
</dbReference>
<dbReference type="GO" id="GO:0004831">
    <property type="term" value="F:tyrosine-tRNA ligase activity"/>
    <property type="evidence" value="ECO:0007669"/>
    <property type="project" value="UniProtKB-EC"/>
</dbReference>
<evidence type="ECO:0000256" key="2">
    <source>
        <dbReference type="ARBA" id="ARBA00022598"/>
    </source>
</evidence>
<dbReference type="InParanoid" id="A0A0L0HUB1"/>
<evidence type="ECO:0000256" key="10">
    <source>
        <dbReference type="PROSITE-ProRule" id="PRU00182"/>
    </source>
</evidence>
<dbReference type="PANTHER" id="PTHR11766:SF0">
    <property type="entry name" value="TYROSINE--TRNA LIGASE, MITOCHONDRIAL"/>
    <property type="match status" value="1"/>
</dbReference>
<comment type="similarity">
    <text evidence="11">Belongs to the class-I aminoacyl-tRNA synthetase family.</text>
</comment>
<evidence type="ECO:0000313" key="14">
    <source>
        <dbReference type="Proteomes" id="UP000053201"/>
    </source>
</evidence>
<dbReference type="GO" id="GO:0003723">
    <property type="term" value="F:RNA binding"/>
    <property type="evidence" value="ECO:0007669"/>
    <property type="project" value="UniProtKB-KW"/>
</dbReference>
<dbReference type="STRING" id="645134.A0A0L0HUB1"/>
<keyword evidence="4 11" id="KW-0067">ATP-binding</keyword>
<evidence type="ECO:0000256" key="11">
    <source>
        <dbReference type="RuleBase" id="RU361234"/>
    </source>
</evidence>
<dbReference type="PANTHER" id="PTHR11766">
    <property type="entry name" value="TYROSYL-TRNA SYNTHETASE"/>
    <property type="match status" value="1"/>
</dbReference>
<name>A0A0L0HUB1_SPIPD</name>
<dbReference type="Pfam" id="PF00579">
    <property type="entry name" value="tRNA-synt_1b"/>
    <property type="match status" value="1"/>
</dbReference>
<dbReference type="GO" id="GO:0006437">
    <property type="term" value="P:tyrosyl-tRNA aminoacylation"/>
    <property type="evidence" value="ECO:0007669"/>
    <property type="project" value="InterPro"/>
</dbReference>
<keyword evidence="5 10" id="KW-0694">RNA-binding</keyword>
<evidence type="ECO:0000256" key="4">
    <source>
        <dbReference type="ARBA" id="ARBA00022840"/>
    </source>
</evidence>
<dbReference type="OMA" id="FKLYCGA"/>
<dbReference type="InterPro" id="IPR036986">
    <property type="entry name" value="S4_RNA-bd_sf"/>
</dbReference>
<dbReference type="InterPro" id="IPR054608">
    <property type="entry name" value="SYY-like_C"/>
</dbReference>
<keyword evidence="6 11" id="KW-0648">Protein biosynthesis</keyword>
<dbReference type="InterPro" id="IPR002307">
    <property type="entry name" value="Tyr-tRNA-ligase"/>
</dbReference>
<comment type="catalytic activity">
    <reaction evidence="9 11">
        <text>tRNA(Tyr) + L-tyrosine + ATP = L-tyrosyl-tRNA(Tyr) + AMP + diphosphate + H(+)</text>
        <dbReference type="Rhea" id="RHEA:10220"/>
        <dbReference type="Rhea" id="RHEA-COMP:9706"/>
        <dbReference type="Rhea" id="RHEA-COMP:9707"/>
        <dbReference type="ChEBI" id="CHEBI:15378"/>
        <dbReference type="ChEBI" id="CHEBI:30616"/>
        <dbReference type="ChEBI" id="CHEBI:33019"/>
        <dbReference type="ChEBI" id="CHEBI:58315"/>
        <dbReference type="ChEBI" id="CHEBI:78442"/>
        <dbReference type="ChEBI" id="CHEBI:78536"/>
        <dbReference type="ChEBI" id="CHEBI:456215"/>
        <dbReference type="EC" id="6.1.1.1"/>
    </reaction>
</comment>
<evidence type="ECO:0000256" key="1">
    <source>
        <dbReference type="ARBA" id="ARBA00013160"/>
    </source>
</evidence>
<dbReference type="PRINTS" id="PR01040">
    <property type="entry name" value="TRNASYNTHTYR"/>
</dbReference>
<evidence type="ECO:0000313" key="13">
    <source>
        <dbReference type="EMBL" id="KND04490.1"/>
    </source>
</evidence>
<dbReference type="InterPro" id="IPR002305">
    <property type="entry name" value="aa-tRNA-synth_Ic"/>
</dbReference>
<reference evidence="13 14" key="1">
    <citation type="submission" date="2009-08" db="EMBL/GenBank/DDBJ databases">
        <title>The Genome Sequence of Spizellomyces punctatus strain DAOM BR117.</title>
        <authorList>
            <consortium name="The Broad Institute Genome Sequencing Platform"/>
            <person name="Russ C."/>
            <person name="Cuomo C."/>
            <person name="Shea T."/>
            <person name="Young S.K."/>
            <person name="Zeng Q."/>
            <person name="Koehrsen M."/>
            <person name="Haas B."/>
            <person name="Borodovsky M."/>
            <person name="Guigo R."/>
            <person name="Alvarado L."/>
            <person name="Berlin A."/>
            <person name="Bochicchio J."/>
            <person name="Borenstein D."/>
            <person name="Chapman S."/>
            <person name="Chen Z."/>
            <person name="Engels R."/>
            <person name="Freedman E."/>
            <person name="Gellesch M."/>
            <person name="Goldberg J."/>
            <person name="Griggs A."/>
            <person name="Gujja S."/>
            <person name="Heiman D."/>
            <person name="Hepburn T."/>
            <person name="Howarth C."/>
            <person name="Jen D."/>
            <person name="Larson L."/>
            <person name="Lewis B."/>
            <person name="Mehta T."/>
            <person name="Park D."/>
            <person name="Pearson M."/>
            <person name="Roberts A."/>
            <person name="Saif S."/>
            <person name="Shenoy N."/>
            <person name="Sisk P."/>
            <person name="Stolte C."/>
            <person name="Sykes S."/>
            <person name="Thomson T."/>
            <person name="Walk T."/>
            <person name="White J."/>
            <person name="Yandava C."/>
            <person name="Burger G."/>
            <person name="Gray M.W."/>
            <person name="Holland P.W.H."/>
            <person name="King N."/>
            <person name="Lang F.B.F."/>
            <person name="Roger A.J."/>
            <person name="Ruiz-Trillo I."/>
            <person name="Lander E."/>
            <person name="Nusbaum C."/>
        </authorList>
    </citation>
    <scope>NUCLEOTIDE SEQUENCE [LARGE SCALE GENOMIC DNA]</scope>
    <source>
        <strain evidence="13 14">DAOM BR117</strain>
    </source>
</reference>
<dbReference type="GO" id="GO:0005829">
    <property type="term" value="C:cytosol"/>
    <property type="evidence" value="ECO:0007669"/>
    <property type="project" value="TreeGrafter"/>
</dbReference>
<dbReference type="PROSITE" id="PS50889">
    <property type="entry name" value="S4"/>
    <property type="match status" value="1"/>
</dbReference>
<keyword evidence="14" id="KW-1185">Reference proteome</keyword>
<dbReference type="GO" id="GO:0005524">
    <property type="term" value="F:ATP binding"/>
    <property type="evidence" value="ECO:0007669"/>
    <property type="project" value="UniProtKB-KW"/>
</dbReference>
<dbReference type="FunFam" id="1.10.240.10:FF:000001">
    <property type="entry name" value="Tyrosine--tRNA ligase"/>
    <property type="match status" value="1"/>
</dbReference>